<name>A0A816TR34_BRANA</name>
<dbReference type="Proteomes" id="UP001295469">
    <property type="component" value="Chromosome A05"/>
</dbReference>
<protein>
    <submittedName>
        <fullName evidence="1">(rape) hypothetical protein</fullName>
    </submittedName>
</protein>
<dbReference type="EMBL" id="HG994359">
    <property type="protein sequence ID" value="CAF2099851.1"/>
    <property type="molecule type" value="Genomic_DNA"/>
</dbReference>
<sequence length="101" mass="11550">MTMSIPTSFFESPILGSKGASSSFCFQSYVKPFRSSVYVPISQITSTTKCIKIKDKQVFVLQSKLFIKMQHHTPNHKHIKDTLFESSRIIISYRMLQVTKG</sequence>
<dbReference type="AlphaFoldDB" id="A0A816TR34"/>
<proteinExistence type="predicted"/>
<evidence type="ECO:0000313" key="1">
    <source>
        <dbReference type="EMBL" id="CAF2099851.1"/>
    </source>
</evidence>
<reference evidence="1" key="1">
    <citation type="submission" date="2021-01" db="EMBL/GenBank/DDBJ databases">
        <authorList>
            <consortium name="Genoscope - CEA"/>
            <person name="William W."/>
        </authorList>
    </citation>
    <scope>NUCLEOTIDE SEQUENCE</scope>
</reference>
<gene>
    <name evidence="1" type="ORF">DARMORV10_A05P28610.1</name>
</gene>
<accession>A0A816TR34</accession>
<organism evidence="1">
    <name type="scientific">Brassica napus</name>
    <name type="common">Rape</name>
    <dbReference type="NCBI Taxonomy" id="3708"/>
    <lineage>
        <taxon>Eukaryota</taxon>
        <taxon>Viridiplantae</taxon>
        <taxon>Streptophyta</taxon>
        <taxon>Embryophyta</taxon>
        <taxon>Tracheophyta</taxon>
        <taxon>Spermatophyta</taxon>
        <taxon>Magnoliopsida</taxon>
        <taxon>eudicotyledons</taxon>
        <taxon>Gunneridae</taxon>
        <taxon>Pentapetalae</taxon>
        <taxon>rosids</taxon>
        <taxon>malvids</taxon>
        <taxon>Brassicales</taxon>
        <taxon>Brassicaceae</taxon>
        <taxon>Brassiceae</taxon>
        <taxon>Brassica</taxon>
    </lineage>
</organism>